<dbReference type="KEGG" id="nao:Y958_11465"/>
<gene>
    <name evidence="2" type="ORF">Y958_11465</name>
</gene>
<sequence>MSAQLALPVSATALPALIRDIHRALHARTAEAAPTAPTPLAGPVPAIAIRKSVTPEDIVCLECGRRMQMLKGHLAAAHGLTPDQYRTRWGLPDNYPVTAPAYSATRSTLARRAGLGARPARRGK</sequence>
<evidence type="ECO:0000313" key="3">
    <source>
        <dbReference type="Proteomes" id="UP000197153"/>
    </source>
</evidence>
<dbReference type="Gene3D" id="1.10.10.1550">
    <property type="entry name" value="ROS/MUCR transcriptional regulator protein"/>
    <property type="match status" value="1"/>
</dbReference>
<proteinExistence type="inferred from homology"/>
<accession>A0A248JRP8</accession>
<reference evidence="2 3" key="1">
    <citation type="submission" date="2017-06" db="EMBL/GenBank/DDBJ databases">
        <title>Complete genome sequence of Nitrospirillum amazonense strain CBAmC, an endophytic nitrogen-fixing and plant growth-promoting bacterium, isolated from sugarcane.</title>
        <authorList>
            <person name="Schwab S."/>
            <person name="dos Santos Teixeira K.R."/>
            <person name="Simoes Araujo J.L."/>
            <person name="Soares Vidal M."/>
            <person name="Borges de Freitas H.R."/>
            <person name="Rivello Crivelaro A.L."/>
            <person name="Bueno de Camargo Nunes A."/>
            <person name="dos Santos C.M."/>
            <person name="Palmeira da Silva Rosa D."/>
            <person name="da Silva Padilha D."/>
            <person name="da Silva E."/>
            <person name="Araujo Terra L."/>
            <person name="Soares Mendes V."/>
            <person name="Farinelli L."/>
            <person name="Magalhaes Cruz L."/>
            <person name="Baldani J.I."/>
        </authorList>
    </citation>
    <scope>NUCLEOTIDE SEQUENCE [LARGE SCALE GENOMIC DNA]</scope>
    <source>
        <strain evidence="2 3">CBAmC</strain>
    </source>
</reference>
<dbReference type="AlphaFoldDB" id="A0A248JRP8"/>
<dbReference type="Proteomes" id="UP000197153">
    <property type="component" value="Chromosome 1"/>
</dbReference>
<dbReference type="EMBL" id="CP022110">
    <property type="protein sequence ID" value="ASG21375.1"/>
    <property type="molecule type" value="Genomic_DNA"/>
</dbReference>
<evidence type="ECO:0000256" key="1">
    <source>
        <dbReference type="ARBA" id="ARBA00007031"/>
    </source>
</evidence>
<dbReference type="InterPro" id="IPR008807">
    <property type="entry name" value="ROS_MUCR"/>
</dbReference>
<protein>
    <submittedName>
        <fullName evidence="2">MucR family transcriptional regulator</fullName>
    </submittedName>
</protein>
<name>A0A248JRP8_9PROT</name>
<dbReference type="InterPro" id="IPR041920">
    <property type="entry name" value="ROS/MUCR_sf"/>
</dbReference>
<dbReference type="GO" id="GO:0008270">
    <property type="term" value="F:zinc ion binding"/>
    <property type="evidence" value="ECO:0007669"/>
    <property type="project" value="InterPro"/>
</dbReference>
<dbReference type="GO" id="GO:0006355">
    <property type="term" value="P:regulation of DNA-templated transcription"/>
    <property type="evidence" value="ECO:0007669"/>
    <property type="project" value="InterPro"/>
</dbReference>
<comment type="similarity">
    <text evidence="1">Belongs to the ros/MucR family.</text>
</comment>
<organism evidence="2 3">
    <name type="scientific">Nitrospirillum viridazoti CBAmc</name>
    <dbReference type="NCBI Taxonomy" id="1441467"/>
    <lineage>
        <taxon>Bacteria</taxon>
        <taxon>Pseudomonadati</taxon>
        <taxon>Pseudomonadota</taxon>
        <taxon>Alphaproteobacteria</taxon>
        <taxon>Rhodospirillales</taxon>
        <taxon>Azospirillaceae</taxon>
        <taxon>Nitrospirillum</taxon>
        <taxon>Nitrospirillum viridazoti</taxon>
    </lineage>
</organism>
<dbReference type="Pfam" id="PF05443">
    <property type="entry name" value="ROS_MUCR"/>
    <property type="match status" value="1"/>
</dbReference>
<dbReference type="GO" id="GO:0003677">
    <property type="term" value="F:DNA binding"/>
    <property type="evidence" value="ECO:0007669"/>
    <property type="project" value="InterPro"/>
</dbReference>
<keyword evidence="3" id="KW-1185">Reference proteome</keyword>
<dbReference type="RefSeq" id="WP_088872079.1">
    <property type="nucleotide sequence ID" value="NZ_CP022110.1"/>
</dbReference>
<evidence type="ECO:0000313" key="2">
    <source>
        <dbReference type="EMBL" id="ASG21375.1"/>
    </source>
</evidence>